<feature type="compositionally biased region" description="Basic and acidic residues" evidence="1">
    <location>
        <begin position="356"/>
        <end position="366"/>
    </location>
</feature>
<feature type="domain" description="DUF4283" evidence="2">
    <location>
        <begin position="82"/>
        <end position="165"/>
    </location>
</feature>
<dbReference type="OrthoDB" id="1002340at2759"/>
<dbReference type="InterPro" id="IPR040256">
    <property type="entry name" value="At4g02000-like"/>
</dbReference>
<evidence type="ECO:0000313" key="3">
    <source>
        <dbReference type="RefSeq" id="XP_016489240.1"/>
    </source>
</evidence>
<dbReference type="Pfam" id="PF14111">
    <property type="entry name" value="DUF4283"/>
    <property type="match status" value="1"/>
</dbReference>
<dbReference type="PANTHER" id="PTHR31286">
    <property type="entry name" value="GLYCINE-RICH CELL WALL STRUCTURAL PROTEIN 1.8-LIKE"/>
    <property type="match status" value="1"/>
</dbReference>
<feature type="compositionally biased region" description="Basic and acidic residues" evidence="1">
    <location>
        <begin position="374"/>
        <end position="392"/>
    </location>
</feature>
<protein>
    <submittedName>
        <fullName evidence="3">Uncharacterized protein isoform X1</fullName>
    </submittedName>
</protein>
<gene>
    <name evidence="3" type="primary">LOC107809161</name>
</gene>
<accession>A0A1S4BK46</accession>
<dbReference type="RefSeq" id="XP_016489240.1">
    <property type="nucleotide sequence ID" value="XM_016633754.1"/>
</dbReference>
<dbReference type="PANTHER" id="PTHR31286:SF164">
    <property type="entry name" value="ZINC FINGER, CCHC-TYPE"/>
    <property type="match status" value="1"/>
</dbReference>
<evidence type="ECO:0000256" key="1">
    <source>
        <dbReference type="SAM" id="MobiDB-lite"/>
    </source>
</evidence>
<sequence>MGKPEELPPARLDHQKEPQAGILNLQQLNVAESSYATKLSSPKPQNKTSISYGCQDVKARITIHNGMPAVIFKAKDYYGVMAEECKLTVVGKFLRTRPKIEVIRAVFMENFSLKGTVKFGAYDRRSVFIDFSDEQDCKNFYFRRALKINGFQMWLEMWTPDFRPDHDSPIVPVWFLLPELLFHCHSWHYAKQVLKPVGKPLSMDVATFGRTRPSTAKVRVDIDLTKPQETSVYVGQEEETNPLKGFTEKIEYEHIPKYCKHCKLIGHSLVQCRAAIKKKSVEEIEDKIEVEQTQASKQSEEEMEQTSNMISKRKVNQPDNNTQDELNKKKSKERVKRKQRRQRTAISKKIKKRKKQVNEHLQHQVEDMALFSTTEDRKSNDNFDKPIRNEVQ</sequence>
<feature type="compositionally biased region" description="Basic residues" evidence="1">
    <location>
        <begin position="329"/>
        <end position="355"/>
    </location>
</feature>
<dbReference type="OMA" id="DEQDCKN"/>
<feature type="region of interest" description="Disordered" evidence="1">
    <location>
        <begin position="291"/>
        <end position="392"/>
    </location>
</feature>
<evidence type="ECO:0000259" key="2">
    <source>
        <dbReference type="Pfam" id="PF14111"/>
    </source>
</evidence>
<dbReference type="KEGG" id="nta:107809161"/>
<dbReference type="PaxDb" id="4097-A0A1S4BK46"/>
<dbReference type="AlphaFoldDB" id="A0A1S4BK46"/>
<dbReference type="InterPro" id="IPR025558">
    <property type="entry name" value="DUF4283"/>
</dbReference>
<organism evidence="3">
    <name type="scientific">Nicotiana tabacum</name>
    <name type="common">Common tobacco</name>
    <dbReference type="NCBI Taxonomy" id="4097"/>
    <lineage>
        <taxon>Eukaryota</taxon>
        <taxon>Viridiplantae</taxon>
        <taxon>Streptophyta</taxon>
        <taxon>Embryophyta</taxon>
        <taxon>Tracheophyta</taxon>
        <taxon>Spermatophyta</taxon>
        <taxon>Magnoliopsida</taxon>
        <taxon>eudicotyledons</taxon>
        <taxon>Gunneridae</taxon>
        <taxon>Pentapetalae</taxon>
        <taxon>asterids</taxon>
        <taxon>lamiids</taxon>
        <taxon>Solanales</taxon>
        <taxon>Solanaceae</taxon>
        <taxon>Nicotianoideae</taxon>
        <taxon>Nicotianeae</taxon>
        <taxon>Nicotiana</taxon>
    </lineage>
</organism>
<proteinExistence type="predicted"/>
<name>A0A1S4BK46_TOBAC</name>
<reference evidence="3" key="1">
    <citation type="submission" date="2025-08" db="UniProtKB">
        <authorList>
            <consortium name="RefSeq"/>
        </authorList>
    </citation>
    <scope>IDENTIFICATION</scope>
</reference>